<gene>
    <name evidence="5" type="ORF">C3942_19045</name>
</gene>
<dbReference type="GO" id="GO:0006654">
    <property type="term" value="P:phosphatidic acid biosynthetic process"/>
    <property type="evidence" value="ECO:0007669"/>
    <property type="project" value="TreeGrafter"/>
</dbReference>
<keyword evidence="6" id="KW-1185">Reference proteome</keyword>
<evidence type="ECO:0000313" key="6">
    <source>
        <dbReference type="Proteomes" id="UP000238220"/>
    </source>
</evidence>
<protein>
    <submittedName>
        <fullName evidence="5">Glycerol acyltransferase</fullName>
    </submittedName>
</protein>
<keyword evidence="2 5" id="KW-0808">Transferase</keyword>
<dbReference type="GO" id="GO:0003841">
    <property type="term" value="F:1-acylglycerol-3-phosphate O-acyltransferase activity"/>
    <property type="evidence" value="ECO:0007669"/>
    <property type="project" value="TreeGrafter"/>
</dbReference>
<comment type="caution">
    <text evidence="5">The sequence shown here is derived from an EMBL/GenBank/DDBJ whole genome shotgun (WGS) entry which is preliminary data.</text>
</comment>
<evidence type="ECO:0000259" key="4">
    <source>
        <dbReference type="SMART" id="SM00563"/>
    </source>
</evidence>
<keyword evidence="3 5" id="KW-0012">Acyltransferase</keyword>
<dbReference type="InterPro" id="IPR002123">
    <property type="entry name" value="Plipid/glycerol_acylTrfase"/>
</dbReference>
<feature type="domain" description="Phospholipid/glycerol acyltransferase" evidence="4">
    <location>
        <begin position="49"/>
        <end position="161"/>
    </location>
</feature>
<reference evidence="5 6" key="1">
    <citation type="submission" date="2018-02" db="EMBL/GenBank/DDBJ databases">
        <title>Genome sequencing of Solimonas sp. HR-BB.</title>
        <authorList>
            <person name="Lee Y."/>
            <person name="Jeon C.O."/>
        </authorList>
    </citation>
    <scope>NUCLEOTIDE SEQUENCE [LARGE SCALE GENOMIC DNA]</scope>
    <source>
        <strain evidence="5 6">HR-BB</strain>
    </source>
</reference>
<accession>A0A2S5TC35</accession>
<dbReference type="PANTHER" id="PTHR10434:SF9">
    <property type="entry name" value="PHOSPHOLIPID_GLYCEROL ACYLTRANSFERASE DOMAIN-CONTAINING PROTEIN"/>
    <property type="match status" value="1"/>
</dbReference>
<dbReference type="EMBL" id="PSNW01000013">
    <property type="protein sequence ID" value="PPE72407.1"/>
    <property type="molecule type" value="Genomic_DNA"/>
</dbReference>
<sequence>MAHTERFIVEAGPSVPRAPNAFRYWVGRSILTLTGWSVDVRLPDEPKLIIIAAPHSSNWDFVYGLAAIFVTQLHFNFFGKHTLFKGPLGGLFRRVGGIPVDRTAPGGLVAETVRIFESRPQLLLALTPEGTRSRVTVWKRGFWHMAQAANVPVAVAYIDYKRKKAGIEWLFRPTGNWEADMRPVFEFYRTVGAKRPDNFAVEQP</sequence>
<dbReference type="SUPFAM" id="SSF69593">
    <property type="entry name" value="Glycerol-3-phosphate (1)-acyltransferase"/>
    <property type="match status" value="1"/>
</dbReference>
<dbReference type="AlphaFoldDB" id="A0A2S5TC35"/>
<dbReference type="RefSeq" id="WP_104231956.1">
    <property type="nucleotide sequence ID" value="NZ_PSNW01000013.1"/>
</dbReference>
<dbReference type="Pfam" id="PF01553">
    <property type="entry name" value="Acyltransferase"/>
    <property type="match status" value="1"/>
</dbReference>
<evidence type="ECO:0000256" key="2">
    <source>
        <dbReference type="ARBA" id="ARBA00022679"/>
    </source>
</evidence>
<dbReference type="PANTHER" id="PTHR10434">
    <property type="entry name" value="1-ACYL-SN-GLYCEROL-3-PHOSPHATE ACYLTRANSFERASE"/>
    <property type="match status" value="1"/>
</dbReference>
<evidence type="ECO:0000313" key="5">
    <source>
        <dbReference type="EMBL" id="PPE72407.1"/>
    </source>
</evidence>
<proteinExistence type="predicted"/>
<organism evidence="5 6">
    <name type="scientific">Solimonas fluminis</name>
    <dbReference type="NCBI Taxonomy" id="2086571"/>
    <lineage>
        <taxon>Bacteria</taxon>
        <taxon>Pseudomonadati</taxon>
        <taxon>Pseudomonadota</taxon>
        <taxon>Gammaproteobacteria</taxon>
        <taxon>Nevskiales</taxon>
        <taxon>Nevskiaceae</taxon>
        <taxon>Solimonas</taxon>
    </lineage>
</organism>
<comment type="pathway">
    <text evidence="1">Lipid metabolism.</text>
</comment>
<evidence type="ECO:0000256" key="1">
    <source>
        <dbReference type="ARBA" id="ARBA00005189"/>
    </source>
</evidence>
<dbReference type="Proteomes" id="UP000238220">
    <property type="component" value="Unassembled WGS sequence"/>
</dbReference>
<name>A0A2S5TC35_9GAMM</name>
<dbReference type="CDD" id="cd07988">
    <property type="entry name" value="LPLAT_ABO13168-like"/>
    <property type="match status" value="1"/>
</dbReference>
<evidence type="ECO:0000256" key="3">
    <source>
        <dbReference type="ARBA" id="ARBA00023315"/>
    </source>
</evidence>
<dbReference type="OrthoDB" id="9796839at2"/>
<dbReference type="SMART" id="SM00563">
    <property type="entry name" value="PlsC"/>
    <property type="match status" value="1"/>
</dbReference>